<organism evidence="1 2">
    <name type="scientific">Chryseobacterium nematophagum</name>
    <dbReference type="NCBI Taxonomy" id="2305228"/>
    <lineage>
        <taxon>Bacteria</taxon>
        <taxon>Pseudomonadati</taxon>
        <taxon>Bacteroidota</taxon>
        <taxon>Flavobacteriia</taxon>
        <taxon>Flavobacteriales</taxon>
        <taxon>Weeksellaceae</taxon>
        <taxon>Chryseobacterium group</taxon>
        <taxon>Chryseobacterium</taxon>
    </lineage>
</organism>
<proteinExistence type="predicted"/>
<protein>
    <submittedName>
        <fullName evidence="1">DUF3324 domain-containing protein</fullName>
    </submittedName>
</protein>
<dbReference type="AlphaFoldDB" id="A0A3M7L871"/>
<sequence>MIKRIFLFIFLLSHISFLYASITILNGLTHTYKVEKGTLYKGKIEIENTGKKTQNVKLFLQDFSYQSNGTISYTTPHTNNKTNVDWITLNTNQLTLKAKEKKEVYYEITIPPNILEPGSYWSVIMVEPVEDIKPNDNKEGVNITSIVRYAIQIVTDYDAEKAKPNLIFESIKIDKVEGKQTANIAVANKGNLYCKPSVTIEIYNRKTAEKVGVFSSPPMGLLPQTSKTFQINIDKLVPDKYNAIILSTDENENAFALNVELDLKND</sequence>
<dbReference type="RefSeq" id="WP_122548633.1">
    <property type="nucleotide sequence ID" value="NZ_QWIV01000015.1"/>
</dbReference>
<accession>A0A3M7L871</accession>
<reference evidence="1 2" key="1">
    <citation type="submission" date="2018-08" db="EMBL/GenBank/DDBJ databases">
        <title>Chryseobacterium nematophagum: a novel matrix digesting pathogen of nematodes.</title>
        <authorList>
            <person name="Page A."/>
            <person name="Roberts M."/>
            <person name="Felix M.-A."/>
            <person name="Weir W."/>
        </authorList>
    </citation>
    <scope>NUCLEOTIDE SEQUENCE [LARGE SCALE GENOMIC DNA]</scope>
    <source>
        <strain evidence="1 2">JUb275</strain>
    </source>
</reference>
<gene>
    <name evidence="1" type="ORF">D1632_18080</name>
</gene>
<name>A0A3M7L871_9FLAO</name>
<keyword evidence="2" id="KW-1185">Reference proteome</keyword>
<dbReference type="EMBL" id="QWIV01000015">
    <property type="protein sequence ID" value="RMZ58194.1"/>
    <property type="molecule type" value="Genomic_DNA"/>
</dbReference>
<evidence type="ECO:0000313" key="1">
    <source>
        <dbReference type="EMBL" id="RMZ58194.1"/>
    </source>
</evidence>
<comment type="caution">
    <text evidence="1">The sequence shown here is derived from an EMBL/GenBank/DDBJ whole genome shotgun (WGS) entry which is preliminary data.</text>
</comment>
<dbReference type="Proteomes" id="UP000267524">
    <property type="component" value="Unassembled WGS sequence"/>
</dbReference>
<evidence type="ECO:0000313" key="2">
    <source>
        <dbReference type="Proteomes" id="UP000267524"/>
    </source>
</evidence>